<dbReference type="Proteomes" id="UP001159042">
    <property type="component" value="Unassembled WGS sequence"/>
</dbReference>
<evidence type="ECO:0000256" key="1">
    <source>
        <dbReference type="ARBA" id="ARBA00004370"/>
    </source>
</evidence>
<dbReference type="EMBL" id="JANEYG010000034">
    <property type="protein sequence ID" value="KAJ8917297.1"/>
    <property type="molecule type" value="Genomic_DNA"/>
</dbReference>
<dbReference type="Pfam" id="PF01145">
    <property type="entry name" value="Band_7"/>
    <property type="match status" value="1"/>
</dbReference>
<dbReference type="InterPro" id="IPR001107">
    <property type="entry name" value="Band_7"/>
</dbReference>
<keyword evidence="3" id="KW-0472">Membrane</keyword>
<dbReference type="CDD" id="cd03399">
    <property type="entry name" value="SPFH_flotillin"/>
    <property type="match status" value="1"/>
</dbReference>
<dbReference type="GO" id="GO:0002020">
    <property type="term" value="F:protease binding"/>
    <property type="evidence" value="ECO:0007669"/>
    <property type="project" value="TreeGrafter"/>
</dbReference>
<organism evidence="7 8">
    <name type="scientific">Exocentrus adspersus</name>
    <dbReference type="NCBI Taxonomy" id="1586481"/>
    <lineage>
        <taxon>Eukaryota</taxon>
        <taxon>Metazoa</taxon>
        <taxon>Ecdysozoa</taxon>
        <taxon>Arthropoda</taxon>
        <taxon>Hexapoda</taxon>
        <taxon>Insecta</taxon>
        <taxon>Pterygota</taxon>
        <taxon>Neoptera</taxon>
        <taxon>Endopterygota</taxon>
        <taxon>Coleoptera</taxon>
        <taxon>Polyphaga</taxon>
        <taxon>Cucujiformia</taxon>
        <taxon>Chrysomeloidea</taxon>
        <taxon>Cerambycidae</taxon>
        <taxon>Lamiinae</taxon>
        <taxon>Acanthocinini</taxon>
        <taxon>Exocentrus</taxon>
    </lineage>
</organism>
<comment type="subcellular location">
    <subcellularLocation>
        <location evidence="1">Membrane</location>
    </subcellularLocation>
</comment>
<dbReference type="SMART" id="SM00244">
    <property type="entry name" value="PHB"/>
    <property type="match status" value="1"/>
</dbReference>
<protein>
    <recommendedName>
        <fullName evidence="6">Band 7 domain-containing protein</fullName>
    </recommendedName>
</protein>
<dbReference type="GO" id="GO:0016600">
    <property type="term" value="C:flotillin complex"/>
    <property type="evidence" value="ECO:0007669"/>
    <property type="project" value="TreeGrafter"/>
</dbReference>
<dbReference type="GO" id="GO:0045661">
    <property type="term" value="P:regulation of myoblast differentiation"/>
    <property type="evidence" value="ECO:0007669"/>
    <property type="project" value="TreeGrafter"/>
</dbReference>
<dbReference type="GO" id="GO:0072659">
    <property type="term" value="P:protein localization to plasma membrane"/>
    <property type="evidence" value="ECO:0007669"/>
    <property type="project" value="TreeGrafter"/>
</dbReference>
<feature type="domain" description="Band 7" evidence="6">
    <location>
        <begin position="97"/>
        <end position="279"/>
    </location>
</feature>
<evidence type="ECO:0000313" key="7">
    <source>
        <dbReference type="EMBL" id="KAJ8917297.1"/>
    </source>
</evidence>
<accession>A0AAV8VSK1</accession>
<dbReference type="AlphaFoldDB" id="A0AAV8VSK1"/>
<evidence type="ECO:0000256" key="3">
    <source>
        <dbReference type="ARBA" id="ARBA00023136"/>
    </source>
</evidence>
<keyword evidence="5" id="KW-0175">Coiled coil</keyword>
<feature type="coiled-coil region" evidence="5">
    <location>
        <begin position="255"/>
        <end position="291"/>
    </location>
</feature>
<dbReference type="PANTHER" id="PTHR13806:SF46">
    <property type="entry name" value="FLOTILLIN-1-RELATED"/>
    <property type="match status" value="1"/>
</dbReference>
<dbReference type="GO" id="GO:0031410">
    <property type="term" value="C:cytoplasmic vesicle"/>
    <property type="evidence" value="ECO:0007669"/>
    <property type="project" value="TreeGrafter"/>
</dbReference>
<evidence type="ECO:0000256" key="2">
    <source>
        <dbReference type="ARBA" id="ARBA00007161"/>
    </source>
</evidence>
<evidence type="ECO:0000256" key="5">
    <source>
        <dbReference type="SAM" id="Coils"/>
    </source>
</evidence>
<evidence type="ECO:0000259" key="6">
    <source>
        <dbReference type="SMART" id="SM00244"/>
    </source>
</evidence>
<dbReference type="InterPro" id="IPR036013">
    <property type="entry name" value="Band_7/SPFH_dom_sf"/>
</dbReference>
<keyword evidence="8" id="KW-1185">Reference proteome</keyword>
<proteinExistence type="inferred from homology"/>
<dbReference type="InterPro" id="IPR027705">
    <property type="entry name" value="Flotillin_fam"/>
</dbReference>
<dbReference type="PANTHER" id="PTHR13806">
    <property type="entry name" value="FLOTILLIN-RELATED"/>
    <property type="match status" value="1"/>
</dbReference>
<comment type="caution">
    <text evidence="7">The sequence shown here is derived from an EMBL/GenBank/DDBJ whole genome shotgun (WGS) entry which is preliminary data.</text>
</comment>
<sequence length="442" mass="48235">MAVARWSQKVYVTAVSYISTSDLFFSGGCCGSTKKVTVVGGWAWAWWCVTDVQRLSLEVMTLNPQCESVETAQGVPLSVTGVAQCKIMKADELLQTASEQFLGKTVKEIKMTILQTLEGHLRAILGTLTVEEVYRDRDQFAALVREVAAPDVGRMGIEILSFTIKDVYDEVQYLASLGKAQTAMVKRDADAGVAEANRDAGIREAECQKSAMDIKYSTDTKIEDNSRMFKLQKANFDQEINTAKAQAQLAYELQAAKIRQRIRNEEIQIEVVERKKQIEIEEQEVKRKEGELNATVRLPAEAESYRLEVIAEGKRTQTVKNAQAESEKIKMLGTAEASAIASIGKADAERMRQKAAVYKQYGDAAIMSIVLEALPKIAAEVAAPLAKTDEIVLIGGPDNTTADIARLVGQIPPAVNALTGVDLSKVLGKIPGANTTLRSAAT</sequence>
<comment type="similarity">
    <text evidence="2 4">Belongs to the band 7/mec-2 family. Flotillin subfamily.</text>
</comment>
<gene>
    <name evidence="7" type="ORF">NQ315_002315</name>
</gene>
<evidence type="ECO:0000256" key="4">
    <source>
        <dbReference type="RuleBase" id="RU366054"/>
    </source>
</evidence>
<evidence type="ECO:0000313" key="8">
    <source>
        <dbReference type="Proteomes" id="UP001159042"/>
    </source>
</evidence>
<dbReference type="SUPFAM" id="SSF117892">
    <property type="entry name" value="Band 7/SPFH domain"/>
    <property type="match status" value="1"/>
</dbReference>
<name>A0AAV8VSK1_9CUCU</name>
<dbReference type="Gene3D" id="3.30.479.30">
    <property type="entry name" value="Band 7 domain"/>
    <property type="match status" value="1"/>
</dbReference>
<reference evidence="7 8" key="1">
    <citation type="journal article" date="2023" name="Insect Mol. Biol.">
        <title>Genome sequencing provides insights into the evolution of gene families encoding plant cell wall-degrading enzymes in longhorned beetles.</title>
        <authorList>
            <person name="Shin N.R."/>
            <person name="Okamura Y."/>
            <person name="Kirsch R."/>
            <person name="Pauchet Y."/>
        </authorList>
    </citation>
    <scope>NUCLEOTIDE SEQUENCE [LARGE SCALE GENOMIC DNA]</scope>
    <source>
        <strain evidence="7">EAD_L_NR</strain>
    </source>
</reference>